<dbReference type="PANTHER" id="PTHR46334:SF1">
    <property type="entry name" value="COSTARS FAMILY PROTEIN ABRACL"/>
    <property type="match status" value="1"/>
</dbReference>
<dbReference type="Proteomes" id="UP000318571">
    <property type="component" value="Chromosome 10"/>
</dbReference>
<evidence type="ECO:0000313" key="3">
    <source>
        <dbReference type="EMBL" id="TRY64293.1"/>
    </source>
</evidence>
<protein>
    <recommendedName>
        <fullName evidence="2">Costars domain-containing protein</fullName>
    </recommendedName>
</protein>
<dbReference type="OMA" id="QRVHDNV"/>
<gene>
    <name evidence="3" type="ORF">TCAL_10254</name>
</gene>
<dbReference type="Gene3D" id="1.10.10.1540">
    <property type="entry name" value="Costar domain"/>
    <property type="match status" value="1"/>
</dbReference>
<reference evidence="3 4" key="1">
    <citation type="journal article" date="2018" name="Nat. Ecol. Evol.">
        <title>Genomic signatures of mitonuclear coevolution across populations of Tigriopus californicus.</title>
        <authorList>
            <person name="Barreto F.S."/>
            <person name="Watson E.T."/>
            <person name="Lima T.G."/>
            <person name="Willett C.S."/>
            <person name="Edmands S."/>
            <person name="Li W."/>
            <person name="Burton R.S."/>
        </authorList>
    </citation>
    <scope>NUCLEOTIDE SEQUENCE [LARGE SCALE GENOMIC DNA]</scope>
    <source>
        <strain evidence="3 4">San Diego</strain>
    </source>
</reference>
<evidence type="ECO:0000313" key="4">
    <source>
        <dbReference type="Proteomes" id="UP000318571"/>
    </source>
</evidence>
<dbReference type="EMBL" id="VCGU01000458">
    <property type="protein sequence ID" value="TRY64293.1"/>
    <property type="molecule type" value="Genomic_DNA"/>
</dbReference>
<evidence type="ECO:0000256" key="1">
    <source>
        <dbReference type="ARBA" id="ARBA00006126"/>
    </source>
</evidence>
<dbReference type="PANTHER" id="PTHR46334">
    <property type="entry name" value="COSTARS FAMILY PROTEIN ABRACL"/>
    <property type="match status" value="1"/>
</dbReference>
<dbReference type="SMART" id="SM01283">
    <property type="entry name" value="Costars"/>
    <property type="match status" value="1"/>
</dbReference>
<keyword evidence="4" id="KW-1185">Reference proteome</keyword>
<dbReference type="Pfam" id="PF14705">
    <property type="entry name" value="Costars"/>
    <property type="match status" value="1"/>
</dbReference>
<comment type="similarity">
    <text evidence="1">Belongs to the costars family.</text>
</comment>
<dbReference type="InterPro" id="IPR044302">
    <property type="entry name" value="Costars"/>
</dbReference>
<comment type="caution">
    <text evidence="3">The sequence shown here is derived from an EMBL/GenBank/DDBJ whole genome shotgun (WGS) entry which is preliminary data.</text>
</comment>
<accession>A0A553NFR4</accession>
<proteinExistence type="inferred from homology"/>
<sequence length="87" mass="9551">MSSGYDVEHEISLLVEHMNRLGSPATTGEVQVIFKTLFDDDQVANSLESLCGTLKAAKKKKIVSYEPELLLQGVSDNVEITLLKRSA</sequence>
<dbReference type="InterPro" id="IPR038095">
    <property type="entry name" value="Costars_sf"/>
</dbReference>
<dbReference type="InterPro" id="IPR027817">
    <property type="entry name" value="Costars_dom"/>
</dbReference>
<evidence type="ECO:0000259" key="2">
    <source>
        <dbReference type="SMART" id="SM01283"/>
    </source>
</evidence>
<feature type="domain" description="Costars" evidence="2">
    <location>
        <begin position="5"/>
        <end position="83"/>
    </location>
</feature>
<dbReference type="AlphaFoldDB" id="A0A553NFR4"/>
<dbReference type="GO" id="GO:0032970">
    <property type="term" value="P:regulation of actin filament-based process"/>
    <property type="evidence" value="ECO:0007669"/>
    <property type="project" value="TreeGrafter"/>
</dbReference>
<organism evidence="3 4">
    <name type="scientific">Tigriopus californicus</name>
    <name type="common">Marine copepod</name>
    <dbReference type="NCBI Taxonomy" id="6832"/>
    <lineage>
        <taxon>Eukaryota</taxon>
        <taxon>Metazoa</taxon>
        <taxon>Ecdysozoa</taxon>
        <taxon>Arthropoda</taxon>
        <taxon>Crustacea</taxon>
        <taxon>Multicrustacea</taxon>
        <taxon>Hexanauplia</taxon>
        <taxon>Copepoda</taxon>
        <taxon>Harpacticoida</taxon>
        <taxon>Harpacticidae</taxon>
        <taxon>Tigriopus</taxon>
    </lineage>
</organism>
<name>A0A553NFR4_TIGCA</name>